<evidence type="ECO:0000313" key="8">
    <source>
        <dbReference type="Proteomes" id="UP001652625"/>
    </source>
</evidence>
<dbReference type="PANTHER" id="PTHR12144:SF0">
    <property type="entry name" value="NEGATIVE ELONGATION FACTOR C_D"/>
    <property type="match status" value="1"/>
</dbReference>
<evidence type="ECO:0000256" key="1">
    <source>
        <dbReference type="ARBA" id="ARBA00004123"/>
    </source>
</evidence>
<keyword evidence="8" id="KW-1185">Reference proteome</keyword>
<keyword evidence="6" id="KW-0539">Nucleus</keyword>
<proteinExistence type="inferred from homology"/>
<evidence type="ECO:0000256" key="4">
    <source>
        <dbReference type="ARBA" id="ARBA00023015"/>
    </source>
</evidence>
<dbReference type="GeneID" id="136072071"/>
<name>A0ABM4DNX9_HYDVU</name>
<dbReference type="RefSeq" id="XP_065676278.1">
    <property type="nucleotide sequence ID" value="XM_065820206.1"/>
</dbReference>
<sequence length="597" mass="68620">MSYNEYNEYEANYDDDYMRYPGSDESCSASNEDVDREEWTEQHLESTDDFEFEDKNAVINECKEKMGSKDFIMEPAVSFYIKKFLDAGGCQDDFINLLAENYHGTAQIANLLADWLIVAGASVEEVQELVETHLRELIVKTFDPKKADSIFSGQPPGWIEEMIAYPPWRAMFYELADKHPDCLMLIFTIKLIADSGYQAEIGSVSSACTQLEVFSKVLTTSILNYFKQGASKNDIMKVCCHSNQLYIYTQCLLHNLCEKFESEQQRIWIKRLIQNLEIGAKSSGNNIWHLVLIFMGCGKYPRIFYSLLSLLGRKALNPGDITVLYKTYSAPEPPPVKFLQIPALIEMLISAIFTCESNMSAENKPKYFFLLAYAVSVYEVWNENTRDLLYHDELKATLLAIERIHTLCTNNIGVTITQSSFDISVLFQCIRYPVVSIGLIKWIEFCMSEKYYEKVVVEAAPLQIILLDEMSNNHPLQHELIMNLLQNLFERNYPKLNTLVELEFKKTLVDRMVHILSRGYIIPVVVYMKECMNKQTTDVSLLRHFVAEVLEMIGPPYSSEFVTSMLPLVKNDEISTLLKTADQQDDVTMFLSHCEVR</sequence>
<dbReference type="Proteomes" id="UP001652625">
    <property type="component" value="Chromosome 15"/>
</dbReference>
<evidence type="ECO:0000256" key="5">
    <source>
        <dbReference type="ARBA" id="ARBA00023163"/>
    </source>
</evidence>
<keyword evidence="4" id="KW-0805">Transcription regulation</keyword>
<protein>
    <submittedName>
        <fullName evidence="9">Negative elongation factor D-like isoform X1</fullName>
    </submittedName>
</protein>
<dbReference type="PANTHER" id="PTHR12144">
    <property type="entry name" value="NEGATIVE ELONGATION FACTOR D"/>
    <property type="match status" value="1"/>
</dbReference>
<feature type="region of interest" description="Disordered" evidence="7">
    <location>
        <begin position="14"/>
        <end position="37"/>
    </location>
</feature>
<evidence type="ECO:0000256" key="2">
    <source>
        <dbReference type="ARBA" id="ARBA00005726"/>
    </source>
</evidence>
<gene>
    <name evidence="9" type="primary">LOC136072071</name>
</gene>
<comment type="subcellular location">
    <subcellularLocation>
        <location evidence="1">Nucleus</location>
    </subcellularLocation>
</comment>
<keyword evidence="3" id="KW-0678">Repressor</keyword>
<evidence type="ECO:0000313" key="9">
    <source>
        <dbReference type="RefSeq" id="XP_065676278.1"/>
    </source>
</evidence>
<dbReference type="Pfam" id="PF04858">
    <property type="entry name" value="TH1"/>
    <property type="match status" value="1"/>
</dbReference>
<dbReference type="InterPro" id="IPR006942">
    <property type="entry name" value="TH1"/>
</dbReference>
<evidence type="ECO:0000256" key="7">
    <source>
        <dbReference type="SAM" id="MobiDB-lite"/>
    </source>
</evidence>
<reference evidence="9" key="1">
    <citation type="submission" date="2025-08" db="UniProtKB">
        <authorList>
            <consortium name="RefSeq"/>
        </authorList>
    </citation>
    <scope>IDENTIFICATION</scope>
</reference>
<keyword evidence="5" id="KW-0804">Transcription</keyword>
<accession>A0ABM4DNX9</accession>
<evidence type="ECO:0000256" key="6">
    <source>
        <dbReference type="ARBA" id="ARBA00023242"/>
    </source>
</evidence>
<evidence type="ECO:0000256" key="3">
    <source>
        <dbReference type="ARBA" id="ARBA00022491"/>
    </source>
</evidence>
<comment type="similarity">
    <text evidence="2">Belongs to the NELF-D family.</text>
</comment>
<organism evidence="8 9">
    <name type="scientific">Hydra vulgaris</name>
    <name type="common">Hydra</name>
    <name type="synonym">Hydra attenuata</name>
    <dbReference type="NCBI Taxonomy" id="6087"/>
    <lineage>
        <taxon>Eukaryota</taxon>
        <taxon>Metazoa</taxon>
        <taxon>Cnidaria</taxon>
        <taxon>Hydrozoa</taxon>
        <taxon>Hydroidolina</taxon>
        <taxon>Anthoathecata</taxon>
        <taxon>Aplanulata</taxon>
        <taxon>Hydridae</taxon>
        <taxon>Hydra</taxon>
    </lineage>
</organism>